<proteinExistence type="predicted"/>
<accession>A0ACC2M1R9</accession>
<name>A0ACC2M1R9_PERAE</name>
<evidence type="ECO:0000313" key="1">
    <source>
        <dbReference type="EMBL" id="KAJ8639608.1"/>
    </source>
</evidence>
<protein>
    <submittedName>
        <fullName evidence="1">Uncharacterized protein</fullName>
    </submittedName>
</protein>
<gene>
    <name evidence="1" type="ORF">MRB53_016302</name>
</gene>
<evidence type="ECO:0000313" key="2">
    <source>
        <dbReference type="Proteomes" id="UP001234297"/>
    </source>
</evidence>
<reference evidence="1 2" key="1">
    <citation type="journal article" date="2022" name="Hortic Res">
        <title>A haplotype resolved chromosomal level avocado genome allows analysis of novel avocado genes.</title>
        <authorList>
            <person name="Nath O."/>
            <person name="Fletcher S.J."/>
            <person name="Hayward A."/>
            <person name="Shaw L.M."/>
            <person name="Masouleh A.K."/>
            <person name="Furtado A."/>
            <person name="Henry R.J."/>
            <person name="Mitter N."/>
        </authorList>
    </citation>
    <scope>NUCLEOTIDE SEQUENCE [LARGE SCALE GENOMIC DNA]</scope>
    <source>
        <strain evidence="2">cv. Hass</strain>
    </source>
</reference>
<dbReference type="Proteomes" id="UP001234297">
    <property type="component" value="Chromosome 5"/>
</dbReference>
<keyword evidence="2" id="KW-1185">Reference proteome</keyword>
<comment type="caution">
    <text evidence="1">The sequence shown here is derived from an EMBL/GenBank/DDBJ whole genome shotgun (WGS) entry which is preliminary data.</text>
</comment>
<organism evidence="1 2">
    <name type="scientific">Persea americana</name>
    <name type="common">Avocado</name>
    <dbReference type="NCBI Taxonomy" id="3435"/>
    <lineage>
        <taxon>Eukaryota</taxon>
        <taxon>Viridiplantae</taxon>
        <taxon>Streptophyta</taxon>
        <taxon>Embryophyta</taxon>
        <taxon>Tracheophyta</taxon>
        <taxon>Spermatophyta</taxon>
        <taxon>Magnoliopsida</taxon>
        <taxon>Magnoliidae</taxon>
        <taxon>Laurales</taxon>
        <taxon>Lauraceae</taxon>
        <taxon>Persea</taxon>
    </lineage>
</organism>
<dbReference type="EMBL" id="CM056813">
    <property type="protein sequence ID" value="KAJ8639608.1"/>
    <property type="molecule type" value="Genomic_DNA"/>
</dbReference>
<sequence>MRGQESTSLFKIFKFADGVDKLLVVLGTIGAMGDGMMTPLNFSIMSAIFNSYGKDGALLSHDVVDKYALRLLYVAIGVGLSAFIEGWCWTRTAERQISRLRKEYLNSILRQDVGFFDTNESTSTTYDVVTAITADSLIIQDVLSDKIPNFIANMTTFIACLVTGFMLSWRMALPSVPFMLFIIVPGVVFGKLMIDQAVNVKEAYGVAGGIVEQAVSSVRTVVSYVGEHRTLKKCSQALELSMKFGIKQGLMKGFAIGSIGVLYAVWAFVGWMGSVLVTERGDHGGSVFIAGLMVLWGAL</sequence>